<dbReference type="GeneID" id="90074117"/>
<organism evidence="3 4">
    <name type="scientific">Saccharomycopsis crataegensis</name>
    <dbReference type="NCBI Taxonomy" id="43959"/>
    <lineage>
        <taxon>Eukaryota</taxon>
        <taxon>Fungi</taxon>
        <taxon>Dikarya</taxon>
        <taxon>Ascomycota</taxon>
        <taxon>Saccharomycotina</taxon>
        <taxon>Saccharomycetes</taxon>
        <taxon>Saccharomycopsidaceae</taxon>
        <taxon>Saccharomycopsis</taxon>
    </lineage>
</organism>
<sequence>MAEERIPAWKRLGLKVKKTVSEDPLAVPTHLEDANITNKQKKSLKNSQQKRSREEPNNKSQTGETKKPAKRKKLPKSERAPPPEKDQLAYLKQYVDDQENWKFSKQKQNWLIKNVLKIDDKYMSYLHVYFKSIQGGSKIRVERELKETITKWNTYADALDLKNLESESKKENEVPESSDGKEVDEKKKNDNSKKDDKKDEVKDMPSVEEAKRAQQMYEAITEEKILLSTIDEDYEQQSESELGREEDAKSPKIPSPTIQTKSKHIHFDDDGNIIEKNQLDGDDECENGEDQVDYDELVDYEDSNMKVEEEKDLISACNKSDDVVHDSLNNKQHHNNNKVYGENWCEYQEEAPIHEYTPLCEDMEDGRGKKKRLQAPQKTVDLRNLWIEEVEVTDYV</sequence>
<accession>A0AAV5QNN7</accession>
<reference evidence="3 4" key="1">
    <citation type="journal article" date="2023" name="Elife">
        <title>Identification of key yeast species and microbe-microbe interactions impacting larval growth of Drosophila in the wild.</title>
        <authorList>
            <person name="Mure A."/>
            <person name="Sugiura Y."/>
            <person name="Maeda R."/>
            <person name="Honda K."/>
            <person name="Sakurai N."/>
            <person name="Takahashi Y."/>
            <person name="Watada M."/>
            <person name="Katoh T."/>
            <person name="Gotoh A."/>
            <person name="Gotoh Y."/>
            <person name="Taniguchi I."/>
            <person name="Nakamura K."/>
            <person name="Hayashi T."/>
            <person name="Katayama T."/>
            <person name="Uemura T."/>
            <person name="Hattori Y."/>
        </authorList>
    </citation>
    <scope>NUCLEOTIDE SEQUENCE [LARGE SCALE GENOMIC DNA]</scope>
    <source>
        <strain evidence="3 4">SC-9</strain>
    </source>
</reference>
<dbReference type="EMBL" id="BTFZ01000011">
    <property type="protein sequence ID" value="GMM36142.1"/>
    <property type="molecule type" value="Genomic_DNA"/>
</dbReference>
<gene>
    <name evidence="3" type="ORF">DASC09_034670</name>
</gene>
<feature type="compositionally biased region" description="Basic and acidic residues" evidence="1">
    <location>
        <begin position="75"/>
        <end position="86"/>
    </location>
</feature>
<evidence type="ECO:0000256" key="1">
    <source>
        <dbReference type="SAM" id="MobiDB-lite"/>
    </source>
</evidence>
<feature type="region of interest" description="Disordered" evidence="1">
    <location>
        <begin position="1"/>
        <end position="86"/>
    </location>
</feature>
<keyword evidence="4" id="KW-1185">Reference proteome</keyword>
<feature type="domain" description="WKF" evidence="2">
    <location>
        <begin position="89"/>
        <end position="147"/>
    </location>
</feature>
<feature type="compositionally biased region" description="Basic and acidic residues" evidence="1">
    <location>
        <begin position="241"/>
        <end position="250"/>
    </location>
</feature>
<protein>
    <recommendedName>
        <fullName evidence="2">WKF domain-containing protein</fullName>
    </recommendedName>
</protein>
<dbReference type="AlphaFoldDB" id="A0AAV5QNN7"/>
<dbReference type="PANTHER" id="PTHR22306">
    <property type="entry name" value="CHROMOSOME 7 OPEN READING FRAME 50"/>
    <property type="match status" value="1"/>
</dbReference>
<dbReference type="PANTHER" id="PTHR22306:SF2">
    <property type="entry name" value="CHROMOSOME 7 OPEN READING FRAME 50"/>
    <property type="match status" value="1"/>
</dbReference>
<evidence type="ECO:0000313" key="4">
    <source>
        <dbReference type="Proteomes" id="UP001360560"/>
    </source>
</evidence>
<dbReference type="Proteomes" id="UP001360560">
    <property type="component" value="Unassembled WGS sequence"/>
</dbReference>
<name>A0AAV5QNN7_9ASCO</name>
<dbReference type="Pfam" id="PF10180">
    <property type="entry name" value="WKF"/>
    <property type="match status" value="1"/>
</dbReference>
<dbReference type="RefSeq" id="XP_064853138.1">
    <property type="nucleotide sequence ID" value="XM_064997066.1"/>
</dbReference>
<comment type="caution">
    <text evidence="3">The sequence shown here is derived from an EMBL/GenBank/DDBJ whole genome shotgun (WGS) entry which is preliminary data.</text>
</comment>
<feature type="region of interest" description="Disordered" evidence="1">
    <location>
        <begin position="166"/>
        <end position="211"/>
    </location>
</feature>
<evidence type="ECO:0000259" key="2">
    <source>
        <dbReference type="Pfam" id="PF10180"/>
    </source>
</evidence>
<feature type="region of interest" description="Disordered" evidence="1">
    <location>
        <begin position="234"/>
        <end position="258"/>
    </location>
</feature>
<dbReference type="InterPro" id="IPR019327">
    <property type="entry name" value="WKF"/>
</dbReference>
<feature type="compositionally biased region" description="Basic residues" evidence="1">
    <location>
        <begin position="39"/>
        <end position="50"/>
    </location>
</feature>
<proteinExistence type="predicted"/>
<evidence type="ECO:0000313" key="3">
    <source>
        <dbReference type="EMBL" id="GMM36142.1"/>
    </source>
</evidence>